<dbReference type="PANTHER" id="PTHR46169">
    <property type="entry name" value="DNA REPLICATION-RELATED ELEMENT FACTOR, ISOFORM A"/>
    <property type="match status" value="1"/>
</dbReference>
<organism evidence="3 4">
    <name type="scientific">Folsomia candida</name>
    <name type="common">Springtail</name>
    <dbReference type="NCBI Taxonomy" id="158441"/>
    <lineage>
        <taxon>Eukaryota</taxon>
        <taxon>Metazoa</taxon>
        <taxon>Ecdysozoa</taxon>
        <taxon>Arthropoda</taxon>
        <taxon>Hexapoda</taxon>
        <taxon>Collembola</taxon>
        <taxon>Entomobryomorpha</taxon>
        <taxon>Isotomoidea</taxon>
        <taxon>Isotomidae</taxon>
        <taxon>Proisotominae</taxon>
        <taxon>Folsomia</taxon>
    </lineage>
</organism>
<dbReference type="InterPro" id="IPR012337">
    <property type="entry name" value="RNaseH-like_sf"/>
</dbReference>
<reference evidence="3 4" key="1">
    <citation type="submission" date="2015-12" db="EMBL/GenBank/DDBJ databases">
        <title>The genome of Folsomia candida.</title>
        <authorList>
            <person name="Faddeeva A."/>
            <person name="Derks M.F."/>
            <person name="Anvar Y."/>
            <person name="Smit S."/>
            <person name="Van Straalen N."/>
            <person name="Roelofs D."/>
        </authorList>
    </citation>
    <scope>NUCLEOTIDE SEQUENCE [LARGE SCALE GENOMIC DNA]</scope>
    <source>
        <strain evidence="3 4">VU population</strain>
        <tissue evidence="3">Whole body</tissue>
    </source>
</reference>
<accession>A0A226DR53</accession>
<dbReference type="OrthoDB" id="2438421at2759"/>
<dbReference type="SUPFAM" id="SSF53098">
    <property type="entry name" value="Ribonuclease H-like"/>
    <property type="match status" value="1"/>
</dbReference>
<dbReference type="EMBL" id="LNIX01000013">
    <property type="protein sequence ID" value="OXA47488.1"/>
    <property type="molecule type" value="Genomic_DNA"/>
</dbReference>
<dbReference type="GO" id="GO:0005634">
    <property type="term" value="C:nucleus"/>
    <property type="evidence" value="ECO:0007669"/>
    <property type="project" value="TreeGrafter"/>
</dbReference>
<dbReference type="GO" id="GO:0046983">
    <property type="term" value="F:protein dimerization activity"/>
    <property type="evidence" value="ECO:0007669"/>
    <property type="project" value="InterPro"/>
</dbReference>
<feature type="compositionally biased region" description="Acidic residues" evidence="1">
    <location>
        <begin position="489"/>
        <end position="498"/>
    </location>
</feature>
<evidence type="ECO:0000259" key="2">
    <source>
        <dbReference type="Pfam" id="PF05699"/>
    </source>
</evidence>
<name>A0A226DR53_FOLCA</name>
<evidence type="ECO:0000313" key="4">
    <source>
        <dbReference type="Proteomes" id="UP000198287"/>
    </source>
</evidence>
<evidence type="ECO:0000256" key="1">
    <source>
        <dbReference type="SAM" id="MobiDB-lite"/>
    </source>
</evidence>
<dbReference type="Gene3D" id="1.10.10.1070">
    <property type="entry name" value="Zinc finger, BED domain-containing"/>
    <property type="match status" value="1"/>
</dbReference>
<dbReference type="GO" id="GO:0006357">
    <property type="term" value="P:regulation of transcription by RNA polymerase II"/>
    <property type="evidence" value="ECO:0007669"/>
    <property type="project" value="TreeGrafter"/>
</dbReference>
<gene>
    <name evidence="3" type="ORF">Fcan01_17621</name>
</gene>
<dbReference type="SUPFAM" id="SSF140996">
    <property type="entry name" value="Hermes dimerisation domain"/>
    <property type="match status" value="1"/>
</dbReference>
<proteinExistence type="predicted"/>
<evidence type="ECO:0000313" key="3">
    <source>
        <dbReference type="EMBL" id="OXA47488.1"/>
    </source>
</evidence>
<sequence>MSNQNIDFPMNGKMKWKIQTAHHPPKQTSPSLKSWIQCLLKDGTTALSRHQNSACSAAPKSSKSSSNNQTTLNFGLKNVPSGAVAALNEDVVIGLAQDLRPLNSVGSRGFLKIAKSLIHFGAMYGDQDPKSILKHRTTLKREFLPKLVDAKRNDISMLVGAAPQFPFFAFTSDMWSDKYRQRSFLSLSIHYINNNWKLTSHMLGVDEFTEDHKTTINIRQQCRQILSKFFGNNVDDVMTNSWIVTDSATQVANAEKNGREIHPKKFFSFKESCPRFHGALVSIKDVVTYFKQSSLNSKLTSTLKQEVATRWNRELIMLESYLKAASEVQNLLLQNGKINKLSTIDNESVKELVDFLGPFEECTKVFSQDSQPTLYQIAPWFHKLHQHLEINEDDSDELKLLKGQAMICFAEYCKTSTMHYVAALLNPKFRKLKFASEEKKAEARKEMKQLIMGEIEKERDQAGKDAGHSEKPRPTDPGPEAKKSRFADIEDSDTEENSTEIGLASSSDLAIAEMNKYLDAKLTELNIDSFLISEISDKEKESQVHFDILGFWCGATKFPHLQKIAQRLLAIPASQSTDERVFPSTWATKQELVECGNTVFIASSDYIEAEYQFLTKNYPWHKFYKGKEVLRECAYGVVFRSAGNSKLPSYYRSLVETGIQGRVEEELNSRLNLFRDPGAPEYINKYADVEFGDAIGFD</sequence>
<dbReference type="InterPro" id="IPR052717">
    <property type="entry name" value="Vacuolar_transposase_reg"/>
</dbReference>
<dbReference type="AlphaFoldDB" id="A0A226DR53"/>
<feature type="region of interest" description="Disordered" evidence="1">
    <location>
        <begin position="459"/>
        <end position="501"/>
    </location>
</feature>
<feature type="domain" description="HAT C-terminal dimerisation" evidence="2">
    <location>
        <begin position="541"/>
        <end position="584"/>
    </location>
</feature>
<protein>
    <submittedName>
        <fullName evidence="3">Transposable element Hobo transposase</fullName>
    </submittedName>
</protein>
<feature type="compositionally biased region" description="Basic and acidic residues" evidence="1">
    <location>
        <begin position="459"/>
        <end position="488"/>
    </location>
</feature>
<dbReference type="InterPro" id="IPR008906">
    <property type="entry name" value="HATC_C_dom"/>
</dbReference>
<dbReference type="Pfam" id="PF05699">
    <property type="entry name" value="Dimer_Tnp_hAT"/>
    <property type="match status" value="1"/>
</dbReference>
<comment type="caution">
    <text evidence="3">The sequence shown here is derived from an EMBL/GenBank/DDBJ whole genome shotgun (WGS) entry which is preliminary data.</text>
</comment>
<dbReference type="Proteomes" id="UP000198287">
    <property type="component" value="Unassembled WGS sequence"/>
</dbReference>
<keyword evidence="4" id="KW-1185">Reference proteome</keyword>
<dbReference type="OMA" id="RTHEMAC"/>
<dbReference type="PANTHER" id="PTHR46169:SF29">
    <property type="entry name" value="DNA REPLICATION-RELATED ELEMENT FACTOR, ISOFORM A"/>
    <property type="match status" value="1"/>
</dbReference>